<sequence length="178" mass="20139">MFDPTAFENIKVVVEGAIYDRDLDGEILVIDRNDIVNLSKMSRKYTVSFHLRQSGSQGIFAVISINSELENLAAELLENQPQHLAGCAVDISFHFRNKNDEKTFAGIHHILTSIWGSERTVTQRIEADPFVEEETVANTAFVSFNRLVLEDHIEDLSDMVEYMVTSLKKLGELILNHS</sequence>
<protein>
    <recommendedName>
        <fullName evidence="3">Group-specific protein</fullName>
    </recommendedName>
</protein>
<reference evidence="1 2" key="1">
    <citation type="submission" date="2018-08" db="EMBL/GenBank/DDBJ databases">
        <title>Bacillus jemisoniae sp. nov., Bacillus chryseoplanitiae sp. nov., Bacillus resnikiae sp. nov., and Bacillus frankliniae sp. nov., isolated from Viking spacecraft and associated surfaces.</title>
        <authorList>
            <person name="Seuylemezian A."/>
            <person name="Vaishampayan P."/>
        </authorList>
    </citation>
    <scope>NUCLEOTIDE SEQUENCE [LARGE SCALE GENOMIC DNA]</scope>
    <source>
        <strain evidence="1 2">JJ-247</strain>
    </source>
</reference>
<evidence type="ECO:0008006" key="3">
    <source>
        <dbReference type="Google" id="ProtNLM"/>
    </source>
</evidence>
<dbReference type="Proteomes" id="UP000265816">
    <property type="component" value="Unassembled WGS sequence"/>
</dbReference>
<comment type="caution">
    <text evidence="1">The sequence shown here is derived from an EMBL/GenBank/DDBJ whole genome shotgun (WGS) entry which is preliminary data.</text>
</comment>
<dbReference type="OrthoDB" id="2964978at2"/>
<accession>A0A398B2Y9</accession>
<evidence type="ECO:0000313" key="1">
    <source>
        <dbReference type="EMBL" id="RID84162.1"/>
    </source>
</evidence>
<name>A0A398B2Y9_9BACI</name>
<proteinExistence type="predicted"/>
<organism evidence="1 2">
    <name type="scientific">Mesobacillus zeae</name>
    <dbReference type="NCBI Taxonomy" id="1917180"/>
    <lineage>
        <taxon>Bacteria</taxon>
        <taxon>Bacillati</taxon>
        <taxon>Bacillota</taxon>
        <taxon>Bacilli</taxon>
        <taxon>Bacillales</taxon>
        <taxon>Bacillaceae</taxon>
        <taxon>Mesobacillus</taxon>
    </lineage>
</organism>
<gene>
    <name evidence="1" type="ORF">D1970_13670</name>
</gene>
<evidence type="ECO:0000313" key="2">
    <source>
        <dbReference type="Proteomes" id="UP000265816"/>
    </source>
</evidence>
<dbReference type="AlphaFoldDB" id="A0A398B2Y9"/>
<dbReference type="RefSeq" id="WP_119113430.1">
    <property type="nucleotide sequence ID" value="NZ_CBCSEO010000010.1"/>
</dbReference>
<keyword evidence="2" id="KW-1185">Reference proteome</keyword>
<dbReference type="EMBL" id="QWVT01000023">
    <property type="protein sequence ID" value="RID84162.1"/>
    <property type="molecule type" value="Genomic_DNA"/>
</dbReference>